<proteinExistence type="predicted"/>
<evidence type="ECO:0000256" key="2">
    <source>
        <dbReference type="ARBA" id="ARBA00023125"/>
    </source>
</evidence>
<reference evidence="5" key="2">
    <citation type="submission" date="2021-04" db="EMBL/GenBank/DDBJ databases">
        <authorList>
            <person name="Gilroy R."/>
        </authorList>
    </citation>
    <scope>NUCLEOTIDE SEQUENCE</scope>
    <source>
        <strain evidence="5">CHK187-11901</strain>
    </source>
</reference>
<comment type="caution">
    <text evidence="5">The sequence shown here is derived from an EMBL/GenBank/DDBJ whole genome shotgun (WGS) entry which is preliminary data.</text>
</comment>
<dbReference type="PROSITE" id="PS00041">
    <property type="entry name" value="HTH_ARAC_FAMILY_1"/>
    <property type="match status" value="1"/>
</dbReference>
<evidence type="ECO:0000256" key="3">
    <source>
        <dbReference type="ARBA" id="ARBA00023163"/>
    </source>
</evidence>
<dbReference type="Gene3D" id="1.10.10.60">
    <property type="entry name" value="Homeodomain-like"/>
    <property type="match status" value="2"/>
</dbReference>
<feature type="domain" description="HTH araC/xylS-type" evidence="4">
    <location>
        <begin position="217"/>
        <end position="315"/>
    </location>
</feature>
<dbReference type="InterPro" id="IPR018060">
    <property type="entry name" value="HTH_AraC"/>
</dbReference>
<dbReference type="GO" id="GO:0003700">
    <property type="term" value="F:DNA-binding transcription factor activity"/>
    <property type="evidence" value="ECO:0007669"/>
    <property type="project" value="InterPro"/>
</dbReference>
<keyword evidence="1" id="KW-0805">Transcription regulation</keyword>
<evidence type="ECO:0000313" key="5">
    <source>
        <dbReference type="EMBL" id="HJC36127.1"/>
    </source>
</evidence>
<dbReference type="InterPro" id="IPR018062">
    <property type="entry name" value="HTH_AraC-typ_CS"/>
</dbReference>
<dbReference type="InterPro" id="IPR009057">
    <property type="entry name" value="Homeodomain-like_sf"/>
</dbReference>
<dbReference type="PRINTS" id="PR00032">
    <property type="entry name" value="HTHARAC"/>
</dbReference>
<keyword evidence="2" id="KW-0238">DNA-binding</keyword>
<dbReference type="GO" id="GO:0043565">
    <property type="term" value="F:sequence-specific DNA binding"/>
    <property type="evidence" value="ECO:0007669"/>
    <property type="project" value="InterPro"/>
</dbReference>
<dbReference type="InterPro" id="IPR020449">
    <property type="entry name" value="Tscrpt_reg_AraC-type_HTH"/>
</dbReference>
<organism evidence="5 6">
    <name type="scientific">Candidatus Merdibacter merdavium</name>
    <dbReference type="NCBI Taxonomy" id="2838692"/>
    <lineage>
        <taxon>Bacteria</taxon>
        <taxon>Bacillati</taxon>
        <taxon>Bacillota</taxon>
        <taxon>Erysipelotrichia</taxon>
        <taxon>Erysipelotrichales</taxon>
        <taxon>Erysipelotrichaceae</taxon>
        <taxon>Merdibacter</taxon>
    </lineage>
</organism>
<dbReference type="Pfam" id="PF12833">
    <property type="entry name" value="HTH_18"/>
    <property type="match status" value="1"/>
</dbReference>
<keyword evidence="3" id="KW-0804">Transcription</keyword>
<evidence type="ECO:0000313" key="6">
    <source>
        <dbReference type="Proteomes" id="UP000823896"/>
    </source>
</evidence>
<dbReference type="InterPro" id="IPR053142">
    <property type="entry name" value="PchR_regulatory_protein"/>
</dbReference>
<dbReference type="SMART" id="SM00342">
    <property type="entry name" value="HTH_ARAC"/>
    <property type="match status" value="1"/>
</dbReference>
<dbReference type="SUPFAM" id="SSF46689">
    <property type="entry name" value="Homeodomain-like"/>
    <property type="match status" value="2"/>
</dbReference>
<protein>
    <submittedName>
        <fullName evidence="5">AraC family transcriptional regulator</fullName>
    </submittedName>
</protein>
<accession>A0A9D2NQH1</accession>
<sequence>MNKKIHQLLSAVPDGSVKIINASGAVQRQAQTRGKGLILSFQVFAGVTLEYNCFQCDSVHFMHRPLDHVLEINHCHEGRVGWDMKSGSTIYLGAGDLAMQPMDCCADSLMRFPSGCYEGIQITIDLATLDPRVTDTLQQHDISASKLRQRYCSHQVFSIPANAHIESIFAILYHQDPPSAFLHQIKVMELLAYLADLDPHAQKAVSEWNTEQTAIIQQMHDFLIAHPQQRYTIEALSRRFLINTSTLKSAFKAIYGMPIAAYMKEFRMHKAMKLLQDPSLSIAQIAAMLGYESQSKFARAFKEHAGVLPKDYRKEIRERQ</sequence>
<dbReference type="Proteomes" id="UP000823896">
    <property type="component" value="Unassembled WGS sequence"/>
</dbReference>
<gene>
    <name evidence="5" type="ORF">H9702_03235</name>
</gene>
<dbReference type="EMBL" id="DWWM01000020">
    <property type="protein sequence ID" value="HJC36127.1"/>
    <property type="molecule type" value="Genomic_DNA"/>
</dbReference>
<name>A0A9D2NQH1_9FIRM</name>
<dbReference type="PANTHER" id="PTHR47893:SF1">
    <property type="entry name" value="REGULATORY PROTEIN PCHR"/>
    <property type="match status" value="1"/>
</dbReference>
<dbReference type="PANTHER" id="PTHR47893">
    <property type="entry name" value="REGULATORY PROTEIN PCHR"/>
    <property type="match status" value="1"/>
</dbReference>
<dbReference type="AlphaFoldDB" id="A0A9D2NQH1"/>
<evidence type="ECO:0000259" key="4">
    <source>
        <dbReference type="PROSITE" id="PS01124"/>
    </source>
</evidence>
<reference evidence="5" key="1">
    <citation type="journal article" date="2021" name="PeerJ">
        <title>Extensive microbial diversity within the chicken gut microbiome revealed by metagenomics and culture.</title>
        <authorList>
            <person name="Gilroy R."/>
            <person name="Ravi A."/>
            <person name="Getino M."/>
            <person name="Pursley I."/>
            <person name="Horton D.L."/>
            <person name="Alikhan N.F."/>
            <person name="Baker D."/>
            <person name="Gharbi K."/>
            <person name="Hall N."/>
            <person name="Watson M."/>
            <person name="Adriaenssens E.M."/>
            <person name="Foster-Nyarko E."/>
            <person name="Jarju S."/>
            <person name="Secka A."/>
            <person name="Antonio M."/>
            <person name="Oren A."/>
            <person name="Chaudhuri R.R."/>
            <person name="La Ragione R."/>
            <person name="Hildebrand F."/>
            <person name="Pallen M.J."/>
        </authorList>
    </citation>
    <scope>NUCLEOTIDE SEQUENCE</scope>
    <source>
        <strain evidence="5">CHK187-11901</strain>
    </source>
</reference>
<evidence type="ECO:0000256" key="1">
    <source>
        <dbReference type="ARBA" id="ARBA00023015"/>
    </source>
</evidence>
<dbReference type="PROSITE" id="PS01124">
    <property type="entry name" value="HTH_ARAC_FAMILY_2"/>
    <property type="match status" value="1"/>
</dbReference>